<dbReference type="Pfam" id="PF07293">
    <property type="entry name" value="DUF1450"/>
    <property type="match status" value="1"/>
</dbReference>
<protein>
    <submittedName>
        <fullName evidence="1">DUF1450 domain-containing protein</fullName>
    </submittedName>
</protein>
<comment type="caution">
    <text evidence="1">The sequence shown here is derived from an EMBL/GenBank/DDBJ whole genome shotgun (WGS) entry which is preliminary data.</text>
</comment>
<dbReference type="RefSeq" id="WP_122918174.1">
    <property type="nucleotide sequence ID" value="NZ_RHHQ01000008.1"/>
</dbReference>
<name>A0A3M8DR44_9BACL</name>
<keyword evidence="2" id="KW-1185">Reference proteome</keyword>
<dbReference type="EMBL" id="RHHQ01000008">
    <property type="protein sequence ID" value="RNB89921.1"/>
    <property type="molecule type" value="Genomic_DNA"/>
</dbReference>
<dbReference type="OrthoDB" id="1645211at2"/>
<dbReference type="Proteomes" id="UP000271031">
    <property type="component" value="Unassembled WGS sequence"/>
</dbReference>
<reference evidence="1 2" key="1">
    <citation type="submission" date="2018-10" db="EMBL/GenBank/DDBJ databases">
        <title>Phylogenomics of Brevibacillus.</title>
        <authorList>
            <person name="Dunlap C."/>
        </authorList>
    </citation>
    <scope>NUCLEOTIDE SEQUENCE [LARGE SCALE GENOMIC DNA]</scope>
    <source>
        <strain evidence="1 2">JCM 15716</strain>
    </source>
</reference>
<evidence type="ECO:0000313" key="1">
    <source>
        <dbReference type="EMBL" id="RNB89921.1"/>
    </source>
</evidence>
<accession>A0A3M8DR44</accession>
<organism evidence="1 2">
    <name type="scientific">Brevibacillus fluminis</name>
    <dbReference type="NCBI Taxonomy" id="511487"/>
    <lineage>
        <taxon>Bacteria</taxon>
        <taxon>Bacillati</taxon>
        <taxon>Bacillota</taxon>
        <taxon>Bacilli</taxon>
        <taxon>Bacillales</taxon>
        <taxon>Paenibacillaceae</taxon>
        <taxon>Brevibacillus</taxon>
    </lineage>
</organism>
<gene>
    <name evidence="1" type="ORF">EDM56_12260</name>
</gene>
<dbReference type="AlphaFoldDB" id="A0A3M8DR44"/>
<sequence>MTDVIKFCPCNFPDEIADVREQLKRLPDLTVVDDFCLLYCGQCLVQPFALVNKKNVIGDTPKELLDNILAALGRA</sequence>
<proteinExistence type="predicted"/>
<dbReference type="InterPro" id="IPR009910">
    <property type="entry name" value="DUF1450"/>
</dbReference>
<evidence type="ECO:0000313" key="2">
    <source>
        <dbReference type="Proteomes" id="UP000271031"/>
    </source>
</evidence>